<keyword evidence="3" id="KW-1185">Reference proteome</keyword>
<name>A0A0M9AAQ1_9HYME</name>
<evidence type="ECO:0000313" key="3">
    <source>
        <dbReference type="Proteomes" id="UP000053105"/>
    </source>
</evidence>
<protein>
    <submittedName>
        <fullName evidence="2">Uncharacterized protein</fullName>
    </submittedName>
</protein>
<reference evidence="2 3" key="1">
    <citation type="submission" date="2015-07" db="EMBL/GenBank/DDBJ databases">
        <title>The genome of Melipona quadrifasciata.</title>
        <authorList>
            <person name="Pan H."/>
            <person name="Kapheim K."/>
        </authorList>
    </citation>
    <scope>NUCLEOTIDE SEQUENCE [LARGE SCALE GENOMIC DNA]</scope>
    <source>
        <strain evidence="2">0111107301</strain>
        <tissue evidence="2">Whole body</tissue>
    </source>
</reference>
<proteinExistence type="predicted"/>
<sequence length="318" mass="35433">MAESTFGKRISPELSGIFVQALTPVFSGQARPGSSMLNKVKCSVIITNEETSIFFKFLSPVRMTAQTIAYYSLKRIISRRYFADRHFARWNGEVINTGRIKIRLPASQSRSAKSLGTLGKNEKDRPSGGRTAEKDGPPIRAMYVARFLAEPLGTPAHETFRFRSIVFTAKFPNLCYSCNRNYVIQLYTAAQQIQIQKLVFGFPGLSNFCEIGSSTLQDTATGEISMASGRDLAKSIISAAAAAIPLTAHRNASKSFCQVIQACVSGSNKGEHYRKRGEQRNRTDVNVERMLKMFRQKGPSRIHGPMDTEWPLKMAVMR</sequence>
<evidence type="ECO:0000313" key="2">
    <source>
        <dbReference type="EMBL" id="KOX80667.1"/>
    </source>
</evidence>
<gene>
    <name evidence="2" type="ORF">WN51_01955</name>
</gene>
<dbReference type="EMBL" id="KQ435698">
    <property type="protein sequence ID" value="KOX80667.1"/>
    <property type="molecule type" value="Genomic_DNA"/>
</dbReference>
<dbReference type="Proteomes" id="UP000053105">
    <property type="component" value="Unassembled WGS sequence"/>
</dbReference>
<feature type="region of interest" description="Disordered" evidence="1">
    <location>
        <begin position="107"/>
        <end position="136"/>
    </location>
</feature>
<accession>A0A0M9AAQ1</accession>
<dbReference type="AlphaFoldDB" id="A0A0M9AAQ1"/>
<organism evidence="2 3">
    <name type="scientific">Melipona quadrifasciata</name>
    <dbReference type="NCBI Taxonomy" id="166423"/>
    <lineage>
        <taxon>Eukaryota</taxon>
        <taxon>Metazoa</taxon>
        <taxon>Ecdysozoa</taxon>
        <taxon>Arthropoda</taxon>
        <taxon>Hexapoda</taxon>
        <taxon>Insecta</taxon>
        <taxon>Pterygota</taxon>
        <taxon>Neoptera</taxon>
        <taxon>Endopterygota</taxon>
        <taxon>Hymenoptera</taxon>
        <taxon>Apocrita</taxon>
        <taxon>Aculeata</taxon>
        <taxon>Apoidea</taxon>
        <taxon>Anthophila</taxon>
        <taxon>Apidae</taxon>
        <taxon>Melipona</taxon>
    </lineage>
</organism>
<feature type="compositionally biased region" description="Basic and acidic residues" evidence="1">
    <location>
        <begin position="120"/>
        <end position="136"/>
    </location>
</feature>
<evidence type="ECO:0000256" key="1">
    <source>
        <dbReference type="SAM" id="MobiDB-lite"/>
    </source>
</evidence>